<dbReference type="AlphaFoldDB" id="A0A1G4TTX4"/>
<dbReference type="RefSeq" id="WP_139159739.1">
    <property type="nucleotide sequence ID" value="NZ_CBCRYE010000012.1"/>
</dbReference>
<evidence type="ECO:0000313" key="3">
    <source>
        <dbReference type="EMBL" id="SCW84798.1"/>
    </source>
</evidence>
<accession>A0A1G4TTX4</accession>
<evidence type="ECO:0000256" key="1">
    <source>
        <dbReference type="SAM" id="SignalP"/>
    </source>
</evidence>
<dbReference type="Pfam" id="PF13441">
    <property type="entry name" value="Gly-zipper_YMGG"/>
    <property type="match status" value="1"/>
</dbReference>
<feature type="chain" id="PRO_5011442998" evidence="1">
    <location>
        <begin position="24"/>
        <end position="96"/>
    </location>
</feature>
<protein>
    <submittedName>
        <fullName evidence="3">Glycine zipper</fullName>
    </submittedName>
</protein>
<evidence type="ECO:0000313" key="4">
    <source>
        <dbReference type="Proteomes" id="UP000199150"/>
    </source>
</evidence>
<feature type="domain" description="YMGG-like Gly-zipper" evidence="2">
    <location>
        <begin position="28"/>
        <end position="68"/>
    </location>
</feature>
<dbReference type="PROSITE" id="PS51257">
    <property type="entry name" value="PROKAR_LIPOPROTEIN"/>
    <property type="match status" value="1"/>
</dbReference>
<name>A0A1G4TTX4_9CAUL</name>
<keyword evidence="4" id="KW-1185">Reference proteome</keyword>
<dbReference type="InterPro" id="IPR027367">
    <property type="entry name" value="Gly-zipper_YMGG"/>
</dbReference>
<organism evidence="3 4">
    <name type="scientific">Asticcacaulis taihuensis</name>
    <dbReference type="NCBI Taxonomy" id="260084"/>
    <lineage>
        <taxon>Bacteria</taxon>
        <taxon>Pseudomonadati</taxon>
        <taxon>Pseudomonadota</taxon>
        <taxon>Alphaproteobacteria</taxon>
        <taxon>Caulobacterales</taxon>
        <taxon>Caulobacteraceae</taxon>
        <taxon>Asticcacaulis</taxon>
    </lineage>
</organism>
<proteinExistence type="predicted"/>
<dbReference type="EMBL" id="FMTS01000013">
    <property type="protein sequence ID" value="SCW84798.1"/>
    <property type="molecule type" value="Genomic_DNA"/>
</dbReference>
<keyword evidence="1" id="KW-0732">Signal</keyword>
<reference evidence="4" key="1">
    <citation type="submission" date="2016-10" db="EMBL/GenBank/DDBJ databases">
        <authorList>
            <person name="Varghese N."/>
            <person name="Submissions S."/>
        </authorList>
    </citation>
    <scope>NUCLEOTIDE SEQUENCE [LARGE SCALE GENOMIC DNA]</scope>
    <source>
        <strain evidence="4">CGMCC 1.3431</strain>
    </source>
</reference>
<gene>
    <name evidence="3" type="ORF">SAMN02927928_0178</name>
</gene>
<dbReference type="Proteomes" id="UP000199150">
    <property type="component" value="Unassembled WGS sequence"/>
</dbReference>
<dbReference type="STRING" id="260084.SAMN02927928_0178"/>
<feature type="signal peptide" evidence="1">
    <location>
        <begin position="1"/>
        <end position="23"/>
    </location>
</feature>
<evidence type="ECO:0000259" key="2">
    <source>
        <dbReference type="Pfam" id="PF13441"/>
    </source>
</evidence>
<sequence length="96" mass="9486">MKIAFTKIAVLGLSSAVLLSGCATDGVGSGALIGGVGGAAVGAATGNDAVKGAVVGAVAGAVIGYVVEQGKKREVYSDGRGNKYWVDDNGERHYTN</sequence>